<dbReference type="EMBL" id="PZQS01000005">
    <property type="protein sequence ID" value="PVD30386.1"/>
    <property type="molecule type" value="Genomic_DNA"/>
</dbReference>
<name>A0A2T7PAF5_POMCA</name>
<reference evidence="2 3" key="1">
    <citation type="submission" date="2018-04" db="EMBL/GenBank/DDBJ databases">
        <title>The genome of golden apple snail Pomacea canaliculata provides insight into stress tolerance and invasive adaptation.</title>
        <authorList>
            <person name="Liu C."/>
            <person name="Liu B."/>
            <person name="Ren Y."/>
            <person name="Zhang Y."/>
            <person name="Wang H."/>
            <person name="Li S."/>
            <person name="Jiang F."/>
            <person name="Yin L."/>
            <person name="Zhang G."/>
            <person name="Qian W."/>
            <person name="Fan W."/>
        </authorList>
    </citation>
    <scope>NUCLEOTIDE SEQUENCE [LARGE SCALE GENOMIC DNA]</scope>
    <source>
        <strain evidence="2">SZHN2017</strain>
        <tissue evidence="2">Muscle</tissue>
    </source>
</reference>
<proteinExistence type="predicted"/>
<evidence type="ECO:0000313" key="2">
    <source>
        <dbReference type="EMBL" id="PVD30386.1"/>
    </source>
</evidence>
<feature type="region of interest" description="Disordered" evidence="1">
    <location>
        <begin position="69"/>
        <end position="114"/>
    </location>
</feature>
<dbReference type="Proteomes" id="UP000245119">
    <property type="component" value="Linkage Group LG5"/>
</dbReference>
<sequence>MLLELPRTLPRRQRPADGRAGTLETWARLQLFLTTSISQLANLFCKVALNKKMVSICIIPSDPLKLQVRTHSRTRMREERRGAPGHSHTSSLVSSGNENDQSANTSSNKNLMPGQPAILTLNPGALPILTLNPGDCCASLVKGSGKSQNLEKPKNAETRLMDEGCPESLRCCSARWPLLGETHYSLNMRAPHGLRITHPFHALSCFLIKVTRCTARTSVMAARSVTSTIKGESRLHDKMDVIDR</sequence>
<feature type="compositionally biased region" description="Polar residues" evidence="1">
    <location>
        <begin position="87"/>
        <end position="110"/>
    </location>
</feature>
<gene>
    <name evidence="2" type="ORF">C0Q70_09652</name>
</gene>
<keyword evidence="3" id="KW-1185">Reference proteome</keyword>
<organism evidence="2 3">
    <name type="scientific">Pomacea canaliculata</name>
    <name type="common">Golden apple snail</name>
    <dbReference type="NCBI Taxonomy" id="400727"/>
    <lineage>
        <taxon>Eukaryota</taxon>
        <taxon>Metazoa</taxon>
        <taxon>Spiralia</taxon>
        <taxon>Lophotrochozoa</taxon>
        <taxon>Mollusca</taxon>
        <taxon>Gastropoda</taxon>
        <taxon>Caenogastropoda</taxon>
        <taxon>Architaenioglossa</taxon>
        <taxon>Ampullarioidea</taxon>
        <taxon>Ampullariidae</taxon>
        <taxon>Pomacea</taxon>
    </lineage>
</organism>
<accession>A0A2T7PAF5</accession>
<protein>
    <submittedName>
        <fullName evidence="2">Uncharacterized protein</fullName>
    </submittedName>
</protein>
<evidence type="ECO:0000256" key="1">
    <source>
        <dbReference type="SAM" id="MobiDB-lite"/>
    </source>
</evidence>
<comment type="caution">
    <text evidence="2">The sequence shown here is derived from an EMBL/GenBank/DDBJ whole genome shotgun (WGS) entry which is preliminary data.</text>
</comment>
<evidence type="ECO:0000313" key="3">
    <source>
        <dbReference type="Proteomes" id="UP000245119"/>
    </source>
</evidence>
<dbReference type="AlphaFoldDB" id="A0A2T7PAF5"/>